<evidence type="ECO:0000256" key="4">
    <source>
        <dbReference type="PIRSR" id="PIRSR000429-1"/>
    </source>
</evidence>
<evidence type="ECO:0000259" key="6">
    <source>
        <dbReference type="Pfam" id="PF00108"/>
    </source>
</evidence>
<dbReference type="Gene3D" id="3.40.47.10">
    <property type="match status" value="2"/>
</dbReference>
<reference evidence="9" key="1">
    <citation type="submission" date="2015-07" db="EMBL/GenBank/DDBJ databases">
        <title>Whole genome sequence of an Ensifer adhaerens strain isolated from a cave pool in the Wind Cave National Park.</title>
        <authorList>
            <person name="Eng W.W.H."/>
            <person name="Gan H.M."/>
            <person name="Barton H.A."/>
            <person name="Savka M.A."/>
        </authorList>
    </citation>
    <scope>NUCLEOTIDE SEQUENCE [LARGE SCALE GENOMIC DNA]</scope>
    <source>
        <strain evidence="9">SD006</strain>
    </source>
</reference>
<keyword evidence="3 5" id="KW-0012">Acyltransferase</keyword>
<dbReference type="EMBL" id="LGAP01000004">
    <property type="protein sequence ID" value="KOF19803.1"/>
    <property type="molecule type" value="Genomic_DNA"/>
</dbReference>
<dbReference type="InterPro" id="IPR016039">
    <property type="entry name" value="Thiolase-like"/>
</dbReference>
<dbReference type="OrthoDB" id="9764638at2"/>
<dbReference type="PANTHER" id="PTHR43365">
    <property type="entry name" value="BLR7806 PROTEIN"/>
    <property type="match status" value="1"/>
</dbReference>
<feature type="domain" description="Thiolase N-terminal" evidence="6">
    <location>
        <begin position="4"/>
        <end position="229"/>
    </location>
</feature>
<dbReference type="NCBIfam" id="NF006090">
    <property type="entry name" value="PRK08242.1"/>
    <property type="match status" value="1"/>
</dbReference>
<dbReference type="InterPro" id="IPR020615">
    <property type="entry name" value="Thiolase_acyl_enz_int_AS"/>
</dbReference>
<accession>A0A0L8BZ01</accession>
<dbReference type="EC" id="2.3.1.9" evidence="8"/>
<evidence type="ECO:0000256" key="3">
    <source>
        <dbReference type="ARBA" id="ARBA00023315"/>
    </source>
</evidence>
<evidence type="ECO:0000256" key="2">
    <source>
        <dbReference type="ARBA" id="ARBA00022679"/>
    </source>
</evidence>
<comment type="caution">
    <text evidence="8">The sequence shown here is derived from an EMBL/GenBank/DDBJ whole genome shotgun (WGS) entry which is preliminary data.</text>
</comment>
<evidence type="ECO:0000256" key="5">
    <source>
        <dbReference type="RuleBase" id="RU003557"/>
    </source>
</evidence>
<dbReference type="PIRSF" id="PIRSF000429">
    <property type="entry name" value="Ac-CoA_Ac_transf"/>
    <property type="match status" value="1"/>
</dbReference>
<comment type="similarity">
    <text evidence="1 5">Belongs to the thiolase-like superfamily. Thiolase family.</text>
</comment>
<dbReference type="RefSeq" id="WP_053248770.1">
    <property type="nucleotide sequence ID" value="NZ_LGAP01000004.1"/>
</dbReference>
<dbReference type="PATRIC" id="fig|106592.7.peg.5620"/>
<protein>
    <submittedName>
        <fullName evidence="8">Acetyl-CoA acetyltransferase</fullName>
        <ecNumber evidence="8">2.3.1.9</ecNumber>
    </submittedName>
</protein>
<dbReference type="PROSITE" id="PS00737">
    <property type="entry name" value="THIOLASE_2"/>
    <property type="match status" value="1"/>
</dbReference>
<dbReference type="GO" id="GO:0003985">
    <property type="term" value="F:acetyl-CoA C-acetyltransferase activity"/>
    <property type="evidence" value="ECO:0007669"/>
    <property type="project" value="UniProtKB-EC"/>
</dbReference>
<dbReference type="InterPro" id="IPR020613">
    <property type="entry name" value="Thiolase_CS"/>
</dbReference>
<dbReference type="PROSITE" id="PS00098">
    <property type="entry name" value="THIOLASE_1"/>
    <property type="match status" value="1"/>
</dbReference>
<sequence>MTKVFVYDHVRTPRGRGKKDGSLHEVPSVRLAAKMLEAVRDRNGLDTSTVDDIIMGCVDPVMDAGSVIPKAAAFEAGYSTRAPGMQISRFCASGLDAVNFGAAKIAQGADDIVIAGGVESMSRVGLGMSGGSWFMDPSVNLPAYFMPQGVSADLIATKYGFSRDDVDAYAVESQKRAAHSWEKGYFKKSVVPVKDQNGLTILDRDEHMRPGTDMQALASLNPSFQMPGEMGGFEAVGIQAHPEIEKINYVHHAGNSSGIVDGAAAVLLGSKAGGESMGLKPRARIRAFANIGSDPALMLTGPVDVTEKLLARADMKLSDIDLFELNEAFAAVVLRYMQAFDIPHDKINVNGGAIAMGHPLGATGAMILGTVLDELERRDLNTALVTLCIGAGMGTATIIERV</sequence>
<dbReference type="Pfam" id="PF02803">
    <property type="entry name" value="Thiolase_C"/>
    <property type="match status" value="1"/>
</dbReference>
<dbReference type="PANTHER" id="PTHR43365:SF1">
    <property type="entry name" value="ACETYL-COA C-ACYLTRANSFERASE"/>
    <property type="match status" value="1"/>
</dbReference>
<gene>
    <name evidence="8" type="ORF">AC244_10510</name>
</gene>
<proteinExistence type="inferred from homology"/>
<feature type="active site" description="Proton acceptor" evidence="4">
    <location>
        <position position="388"/>
    </location>
</feature>
<dbReference type="NCBIfam" id="TIGR01930">
    <property type="entry name" value="AcCoA-C-Actrans"/>
    <property type="match status" value="1"/>
</dbReference>
<feature type="active site" description="Acyl-thioester intermediate" evidence="4">
    <location>
        <position position="91"/>
    </location>
</feature>
<dbReference type="InterPro" id="IPR020610">
    <property type="entry name" value="Thiolase_AS"/>
</dbReference>
<evidence type="ECO:0000313" key="8">
    <source>
        <dbReference type="EMBL" id="KOF19803.1"/>
    </source>
</evidence>
<dbReference type="Pfam" id="PF00108">
    <property type="entry name" value="Thiolase_N"/>
    <property type="match status" value="1"/>
</dbReference>
<feature type="active site" description="Proton acceptor" evidence="4">
    <location>
        <position position="358"/>
    </location>
</feature>
<name>A0A0L8BZ01_ENSAD</name>
<dbReference type="CDD" id="cd00751">
    <property type="entry name" value="thiolase"/>
    <property type="match status" value="1"/>
</dbReference>
<dbReference type="InterPro" id="IPR002155">
    <property type="entry name" value="Thiolase"/>
</dbReference>
<dbReference type="InterPro" id="IPR020617">
    <property type="entry name" value="Thiolase_C"/>
</dbReference>
<dbReference type="Proteomes" id="UP000037425">
    <property type="component" value="Unassembled WGS sequence"/>
</dbReference>
<organism evidence="8 9">
    <name type="scientific">Ensifer adhaerens</name>
    <name type="common">Sinorhizobium morelense</name>
    <dbReference type="NCBI Taxonomy" id="106592"/>
    <lineage>
        <taxon>Bacteria</taxon>
        <taxon>Pseudomonadati</taxon>
        <taxon>Pseudomonadota</taxon>
        <taxon>Alphaproteobacteria</taxon>
        <taxon>Hyphomicrobiales</taxon>
        <taxon>Rhizobiaceae</taxon>
        <taxon>Sinorhizobium/Ensifer group</taxon>
        <taxon>Ensifer</taxon>
    </lineage>
</organism>
<evidence type="ECO:0000313" key="9">
    <source>
        <dbReference type="Proteomes" id="UP000037425"/>
    </source>
</evidence>
<dbReference type="AlphaFoldDB" id="A0A0L8BZ01"/>
<feature type="domain" description="Thiolase C-terminal" evidence="7">
    <location>
        <begin position="279"/>
        <end position="401"/>
    </location>
</feature>
<dbReference type="InterPro" id="IPR020616">
    <property type="entry name" value="Thiolase_N"/>
</dbReference>
<keyword evidence="2 5" id="KW-0808">Transferase</keyword>
<dbReference type="SUPFAM" id="SSF53901">
    <property type="entry name" value="Thiolase-like"/>
    <property type="match status" value="2"/>
</dbReference>
<evidence type="ECO:0000256" key="1">
    <source>
        <dbReference type="ARBA" id="ARBA00010982"/>
    </source>
</evidence>
<dbReference type="PROSITE" id="PS00099">
    <property type="entry name" value="THIOLASE_3"/>
    <property type="match status" value="1"/>
</dbReference>
<evidence type="ECO:0000259" key="7">
    <source>
        <dbReference type="Pfam" id="PF02803"/>
    </source>
</evidence>